<name>A0A6A5C0M6_NAEFO</name>
<accession>A0A6A5C0M6</accession>
<gene>
    <name evidence="1" type="ORF">FDP41_002145</name>
</gene>
<protein>
    <submittedName>
        <fullName evidence="1">Uncharacterized protein</fullName>
    </submittedName>
</protein>
<sequence>MFVNAVEESSQRLGKDFDAIIMKASFGAAKSYCGSRNIGKCEYCIPNSTGTLRESSIYLFRSRFFSDAPFDRNKFSITVPHKEHTGRLWVDSSHELSNISENQTACPCRQPLEPDGTYKGTET</sequence>
<reference evidence="1 2" key="1">
    <citation type="journal article" date="2019" name="Sci. Rep.">
        <title>Nanopore sequencing improves the draft genome of the human pathogenic amoeba Naegleria fowleri.</title>
        <authorList>
            <person name="Liechti N."/>
            <person name="Schurch N."/>
            <person name="Bruggmann R."/>
            <person name="Wittwer M."/>
        </authorList>
    </citation>
    <scope>NUCLEOTIDE SEQUENCE [LARGE SCALE GENOMIC DNA]</scope>
    <source>
        <strain evidence="1 2">ATCC 30894</strain>
    </source>
</reference>
<organism evidence="1 2">
    <name type="scientific">Naegleria fowleri</name>
    <name type="common">Brain eating amoeba</name>
    <dbReference type="NCBI Taxonomy" id="5763"/>
    <lineage>
        <taxon>Eukaryota</taxon>
        <taxon>Discoba</taxon>
        <taxon>Heterolobosea</taxon>
        <taxon>Tetramitia</taxon>
        <taxon>Eutetramitia</taxon>
        <taxon>Vahlkampfiidae</taxon>
        <taxon>Naegleria</taxon>
    </lineage>
</organism>
<dbReference type="EMBL" id="VFQX01000028">
    <property type="protein sequence ID" value="KAF0979075.1"/>
    <property type="molecule type" value="Genomic_DNA"/>
</dbReference>
<proteinExistence type="predicted"/>
<keyword evidence="2" id="KW-1185">Reference proteome</keyword>
<dbReference type="VEuPathDB" id="AmoebaDB:FDP41_002145"/>
<dbReference type="RefSeq" id="XP_044563788.1">
    <property type="nucleotide sequence ID" value="XM_044705308.1"/>
</dbReference>
<evidence type="ECO:0000313" key="1">
    <source>
        <dbReference type="EMBL" id="KAF0979075.1"/>
    </source>
</evidence>
<dbReference type="Proteomes" id="UP000444721">
    <property type="component" value="Unassembled WGS sequence"/>
</dbReference>
<dbReference type="AlphaFoldDB" id="A0A6A5C0M6"/>
<evidence type="ECO:0000313" key="2">
    <source>
        <dbReference type="Proteomes" id="UP000444721"/>
    </source>
</evidence>
<dbReference type="GeneID" id="68109363"/>
<comment type="caution">
    <text evidence="1">The sequence shown here is derived from an EMBL/GenBank/DDBJ whole genome shotgun (WGS) entry which is preliminary data.</text>
</comment>